<gene>
    <name evidence="2" type="ORF">H8705_11730</name>
</gene>
<dbReference type="EMBL" id="JACRTD010000009">
    <property type="protein sequence ID" value="MBC8586251.1"/>
    <property type="molecule type" value="Genomic_DNA"/>
</dbReference>
<evidence type="ECO:0000259" key="1">
    <source>
        <dbReference type="Pfam" id="PF12645"/>
    </source>
</evidence>
<evidence type="ECO:0000313" key="2">
    <source>
        <dbReference type="EMBL" id="MBC8586251.1"/>
    </source>
</evidence>
<feature type="domain" description="Helix-turn-helix conjugative transposon-like" evidence="1">
    <location>
        <begin position="9"/>
        <end position="72"/>
    </location>
</feature>
<dbReference type="Proteomes" id="UP000623678">
    <property type="component" value="Unassembled WGS sequence"/>
</dbReference>
<protein>
    <submittedName>
        <fullName evidence="2">Helix-turn-helix domain-containing protein</fullName>
    </submittedName>
</protein>
<reference evidence="2" key="1">
    <citation type="submission" date="2020-08" db="EMBL/GenBank/DDBJ databases">
        <title>Genome public.</title>
        <authorList>
            <person name="Liu C."/>
            <person name="Sun Q."/>
        </authorList>
    </citation>
    <scope>NUCLEOTIDE SEQUENCE</scope>
    <source>
        <strain evidence="2">NSJ-64</strain>
    </source>
</reference>
<evidence type="ECO:0000313" key="3">
    <source>
        <dbReference type="Proteomes" id="UP000623678"/>
    </source>
</evidence>
<dbReference type="InterPro" id="IPR024760">
    <property type="entry name" value="HTH_dom_conjug_TS-like"/>
</dbReference>
<sequence length="77" mass="8708">MEQSNMPDYETIRAAVAGEKWAVEKVLECYADEIDQLATIEKEQPDGSVKKEIDEDLRQALALKLIEAIPSFPLDKE</sequence>
<dbReference type="RefSeq" id="WP_262395974.1">
    <property type="nucleotide sequence ID" value="NZ_JACRTD010000009.1"/>
</dbReference>
<dbReference type="Pfam" id="PF12645">
    <property type="entry name" value="HTH_16"/>
    <property type="match status" value="1"/>
</dbReference>
<dbReference type="AlphaFoldDB" id="A0A926ER87"/>
<organism evidence="2 3">
    <name type="scientific">Youxingia wuxianensis</name>
    <dbReference type="NCBI Taxonomy" id="2763678"/>
    <lineage>
        <taxon>Bacteria</taxon>
        <taxon>Bacillati</taxon>
        <taxon>Bacillota</taxon>
        <taxon>Clostridia</taxon>
        <taxon>Eubacteriales</taxon>
        <taxon>Oscillospiraceae</taxon>
        <taxon>Youxingia</taxon>
    </lineage>
</organism>
<accession>A0A926ER87</accession>
<proteinExistence type="predicted"/>
<keyword evidence="3" id="KW-1185">Reference proteome</keyword>
<comment type="caution">
    <text evidence="2">The sequence shown here is derived from an EMBL/GenBank/DDBJ whole genome shotgun (WGS) entry which is preliminary data.</text>
</comment>
<name>A0A926ER87_9FIRM</name>